<dbReference type="Gene3D" id="3.30.200.20">
    <property type="entry name" value="Phosphorylase Kinase, domain 1"/>
    <property type="match status" value="1"/>
</dbReference>
<evidence type="ECO:0000313" key="9">
    <source>
        <dbReference type="Proteomes" id="UP000332933"/>
    </source>
</evidence>
<dbReference type="InterPro" id="IPR008271">
    <property type="entry name" value="Ser/Thr_kinase_AS"/>
</dbReference>
<feature type="compositionally biased region" description="Low complexity" evidence="5">
    <location>
        <begin position="41"/>
        <end position="61"/>
    </location>
</feature>
<dbReference type="EMBL" id="CAADRA010006070">
    <property type="protein sequence ID" value="VFT93927.1"/>
    <property type="molecule type" value="Genomic_DNA"/>
</dbReference>
<dbReference type="CDD" id="cd05117">
    <property type="entry name" value="STKc_CAMK"/>
    <property type="match status" value="1"/>
</dbReference>
<keyword evidence="4" id="KW-0418">Kinase</keyword>
<evidence type="ECO:0000313" key="7">
    <source>
        <dbReference type="EMBL" id="KAF0691640.1"/>
    </source>
</evidence>
<reference evidence="7" key="2">
    <citation type="submission" date="2019-06" db="EMBL/GenBank/DDBJ databases">
        <title>Genomics analysis of Aphanomyces spp. identifies a new class of oomycete effector associated with host adaptation.</title>
        <authorList>
            <person name="Gaulin E."/>
        </authorList>
    </citation>
    <scope>NUCLEOTIDE SEQUENCE</scope>
    <source>
        <strain evidence="7">CBS 578.67</strain>
    </source>
</reference>
<dbReference type="AlphaFoldDB" id="A0A485L7G4"/>
<gene>
    <name evidence="8" type="primary">Aste57867_17170</name>
    <name evidence="7" type="ORF">As57867_017111</name>
    <name evidence="8" type="ORF">ASTE57867_17170</name>
</gene>
<dbReference type="InterPro" id="IPR000719">
    <property type="entry name" value="Prot_kinase_dom"/>
</dbReference>
<feature type="domain" description="Protein kinase" evidence="6">
    <location>
        <begin position="78"/>
        <end position="334"/>
    </location>
</feature>
<reference evidence="8 9" key="1">
    <citation type="submission" date="2019-03" db="EMBL/GenBank/DDBJ databases">
        <authorList>
            <person name="Gaulin E."/>
            <person name="Dumas B."/>
        </authorList>
    </citation>
    <scope>NUCLEOTIDE SEQUENCE [LARGE SCALE GENOMIC DNA]</scope>
    <source>
        <strain evidence="8">CBS 568.67</strain>
    </source>
</reference>
<name>A0A485L7G4_9STRA</name>
<organism evidence="8 9">
    <name type="scientific">Aphanomyces stellatus</name>
    <dbReference type="NCBI Taxonomy" id="120398"/>
    <lineage>
        <taxon>Eukaryota</taxon>
        <taxon>Sar</taxon>
        <taxon>Stramenopiles</taxon>
        <taxon>Oomycota</taxon>
        <taxon>Saprolegniomycetes</taxon>
        <taxon>Saprolegniales</taxon>
        <taxon>Verrucalvaceae</taxon>
        <taxon>Aphanomyces</taxon>
    </lineage>
</organism>
<feature type="binding site" evidence="3">
    <location>
        <position position="107"/>
    </location>
    <ligand>
        <name>ATP</name>
        <dbReference type="ChEBI" id="CHEBI:30616"/>
    </ligand>
</feature>
<dbReference type="InterPro" id="IPR017441">
    <property type="entry name" value="Protein_kinase_ATP_BS"/>
</dbReference>
<dbReference type="GO" id="GO:0004674">
    <property type="term" value="F:protein serine/threonine kinase activity"/>
    <property type="evidence" value="ECO:0007669"/>
    <property type="project" value="UniProtKB-KW"/>
</dbReference>
<dbReference type="Pfam" id="PF00069">
    <property type="entry name" value="Pkinase"/>
    <property type="match status" value="1"/>
</dbReference>
<evidence type="ECO:0000256" key="3">
    <source>
        <dbReference type="PROSITE-ProRule" id="PRU10141"/>
    </source>
</evidence>
<dbReference type="PROSITE" id="PS00107">
    <property type="entry name" value="PROTEIN_KINASE_ATP"/>
    <property type="match status" value="1"/>
</dbReference>
<evidence type="ECO:0000313" key="8">
    <source>
        <dbReference type="EMBL" id="VFT93927.1"/>
    </source>
</evidence>
<dbReference type="PROSITE" id="PS00108">
    <property type="entry name" value="PROTEIN_KINASE_ST"/>
    <property type="match status" value="1"/>
</dbReference>
<comment type="similarity">
    <text evidence="4">Belongs to the protein kinase superfamily.</text>
</comment>
<evidence type="ECO:0000259" key="6">
    <source>
        <dbReference type="PROSITE" id="PS50011"/>
    </source>
</evidence>
<sequence length="409" mass="44877">MGCTTSTMACLRAAACCPSHKASTDRHRDMHDIAGNGHDTSSSSPLSTSSSSSSVSSSSSSQTYEPRSPKPPFHSRYDMTHGPLGAGATASVHRAIHRETGVAVAVKCFVKAHMQLDGVADLFREVNVLQTLAHPAIVAFVDLFDEPDVYFLVLELVDGGDLFDRLALKKVYSERDAQCLVRALLEVVQYLHQLNIVHQDLKPENILLVTSDDDTSIKLCDFGFAQYDTDIQLSRKCGTTDYMAPEVLAQPTHGREADIWSIGVITYILLCGYAPFHGKTRAAIEAAIQNGAFEFHAEYWDDASPAARSFVRRMLVTDPYERATVDELLADTWLARPASSVSFQTTIPQLRRFNARRKFKSAVAAVAATVAFRAAGRSRGMSALEDLSEATIVEETTNHTELRADQMNQ</sequence>
<dbReference type="SUPFAM" id="SSF56112">
    <property type="entry name" value="Protein kinase-like (PK-like)"/>
    <property type="match status" value="1"/>
</dbReference>
<evidence type="ECO:0000256" key="4">
    <source>
        <dbReference type="RuleBase" id="RU000304"/>
    </source>
</evidence>
<dbReference type="Proteomes" id="UP000332933">
    <property type="component" value="Unassembled WGS sequence"/>
</dbReference>
<evidence type="ECO:0000256" key="1">
    <source>
        <dbReference type="ARBA" id="ARBA00022741"/>
    </source>
</evidence>
<accession>A0A485L7G4</accession>
<dbReference type="PROSITE" id="PS50011">
    <property type="entry name" value="PROTEIN_KINASE_DOM"/>
    <property type="match status" value="1"/>
</dbReference>
<evidence type="ECO:0000256" key="2">
    <source>
        <dbReference type="ARBA" id="ARBA00022840"/>
    </source>
</evidence>
<feature type="compositionally biased region" description="Basic and acidic residues" evidence="5">
    <location>
        <begin position="22"/>
        <end position="32"/>
    </location>
</feature>
<dbReference type="Gene3D" id="1.10.510.10">
    <property type="entry name" value="Transferase(Phosphotransferase) domain 1"/>
    <property type="match status" value="1"/>
</dbReference>
<dbReference type="PANTHER" id="PTHR24347">
    <property type="entry name" value="SERINE/THREONINE-PROTEIN KINASE"/>
    <property type="match status" value="1"/>
</dbReference>
<protein>
    <submittedName>
        <fullName evidence="8">Aste57867_17170 protein</fullName>
    </submittedName>
</protein>
<keyword evidence="2 3" id="KW-0067">ATP-binding</keyword>
<keyword evidence="9" id="KW-1185">Reference proteome</keyword>
<dbReference type="InterPro" id="IPR011009">
    <property type="entry name" value="Kinase-like_dom_sf"/>
</dbReference>
<dbReference type="Gene3D" id="6.10.140.620">
    <property type="match status" value="1"/>
</dbReference>
<keyword evidence="1 3" id="KW-0547">Nucleotide-binding</keyword>
<keyword evidence="4" id="KW-0723">Serine/threonine-protein kinase</keyword>
<dbReference type="FunFam" id="1.10.510.10:FF:000571">
    <property type="entry name" value="Maternal embryonic leucine zipper kinase"/>
    <property type="match status" value="1"/>
</dbReference>
<dbReference type="EMBL" id="VJMH01006049">
    <property type="protein sequence ID" value="KAF0691640.1"/>
    <property type="molecule type" value="Genomic_DNA"/>
</dbReference>
<keyword evidence="4" id="KW-0808">Transferase</keyword>
<evidence type="ECO:0000256" key="5">
    <source>
        <dbReference type="SAM" id="MobiDB-lite"/>
    </source>
</evidence>
<dbReference type="OrthoDB" id="539158at2759"/>
<feature type="region of interest" description="Disordered" evidence="5">
    <location>
        <begin position="22"/>
        <end position="80"/>
    </location>
</feature>
<dbReference type="GO" id="GO:0005524">
    <property type="term" value="F:ATP binding"/>
    <property type="evidence" value="ECO:0007669"/>
    <property type="project" value="UniProtKB-UniRule"/>
</dbReference>
<dbReference type="SMART" id="SM00220">
    <property type="entry name" value="S_TKc"/>
    <property type="match status" value="1"/>
</dbReference>
<proteinExistence type="inferred from homology"/>